<accession>A0A834MHC5</accession>
<name>A0A834MHC5_RHYFE</name>
<comment type="caution">
    <text evidence="2">The sequence shown here is derived from an EMBL/GenBank/DDBJ whole genome shotgun (WGS) entry which is preliminary data.</text>
</comment>
<feature type="region of interest" description="Disordered" evidence="1">
    <location>
        <begin position="31"/>
        <end position="59"/>
    </location>
</feature>
<proteinExistence type="predicted"/>
<evidence type="ECO:0000256" key="1">
    <source>
        <dbReference type="SAM" id="MobiDB-lite"/>
    </source>
</evidence>
<evidence type="ECO:0000313" key="2">
    <source>
        <dbReference type="EMBL" id="KAF7280080.1"/>
    </source>
</evidence>
<protein>
    <submittedName>
        <fullName evidence="2">Uncharacterized protein</fullName>
    </submittedName>
</protein>
<sequence>MIRIVKTKPPGRSFHPCHPWQARGIFNITAPPPPEAPFPVGTQLPPHRSPTANQISWPRSHPTRKIAGKYLLTLLVEGTTLGKDVKLFG</sequence>
<keyword evidence="3" id="KW-1185">Reference proteome</keyword>
<gene>
    <name evidence="2" type="ORF">GWI33_006431</name>
</gene>
<dbReference type="AlphaFoldDB" id="A0A834MHC5"/>
<reference evidence="2" key="1">
    <citation type="submission" date="2020-08" db="EMBL/GenBank/DDBJ databases">
        <title>Genome sequencing and assembly of the red palm weevil Rhynchophorus ferrugineus.</title>
        <authorList>
            <person name="Dias G.B."/>
            <person name="Bergman C.M."/>
            <person name="Manee M."/>
        </authorList>
    </citation>
    <scope>NUCLEOTIDE SEQUENCE</scope>
    <source>
        <strain evidence="2">AA-2017</strain>
        <tissue evidence="2">Whole larva</tissue>
    </source>
</reference>
<dbReference type="Proteomes" id="UP000625711">
    <property type="component" value="Unassembled WGS sequence"/>
</dbReference>
<evidence type="ECO:0000313" key="3">
    <source>
        <dbReference type="Proteomes" id="UP000625711"/>
    </source>
</evidence>
<dbReference type="EMBL" id="JAACXV010000323">
    <property type="protein sequence ID" value="KAF7280080.1"/>
    <property type="molecule type" value="Genomic_DNA"/>
</dbReference>
<organism evidence="2 3">
    <name type="scientific">Rhynchophorus ferrugineus</name>
    <name type="common">Red palm weevil</name>
    <name type="synonym">Curculio ferrugineus</name>
    <dbReference type="NCBI Taxonomy" id="354439"/>
    <lineage>
        <taxon>Eukaryota</taxon>
        <taxon>Metazoa</taxon>
        <taxon>Ecdysozoa</taxon>
        <taxon>Arthropoda</taxon>
        <taxon>Hexapoda</taxon>
        <taxon>Insecta</taxon>
        <taxon>Pterygota</taxon>
        <taxon>Neoptera</taxon>
        <taxon>Endopterygota</taxon>
        <taxon>Coleoptera</taxon>
        <taxon>Polyphaga</taxon>
        <taxon>Cucujiformia</taxon>
        <taxon>Curculionidae</taxon>
        <taxon>Dryophthorinae</taxon>
        <taxon>Rhynchophorus</taxon>
    </lineage>
</organism>